<accession>A0A1I6U429</accession>
<organism evidence="2 3">
    <name type="scientific">Halostagnicola kamekurae</name>
    <dbReference type="NCBI Taxonomy" id="619731"/>
    <lineage>
        <taxon>Archaea</taxon>
        <taxon>Methanobacteriati</taxon>
        <taxon>Methanobacteriota</taxon>
        <taxon>Stenosarchaea group</taxon>
        <taxon>Halobacteria</taxon>
        <taxon>Halobacteriales</taxon>
        <taxon>Natrialbaceae</taxon>
        <taxon>Halostagnicola</taxon>
    </lineage>
</organism>
<evidence type="ECO:0000256" key="1">
    <source>
        <dbReference type="SAM" id="Phobius"/>
    </source>
</evidence>
<dbReference type="RefSeq" id="WP_139231218.1">
    <property type="nucleotide sequence ID" value="NZ_FOZS01000004.1"/>
</dbReference>
<dbReference type="EMBL" id="FOZS01000004">
    <property type="protein sequence ID" value="SFS96128.1"/>
    <property type="molecule type" value="Genomic_DNA"/>
</dbReference>
<proteinExistence type="predicted"/>
<dbReference type="Proteomes" id="UP000199199">
    <property type="component" value="Unassembled WGS sequence"/>
</dbReference>
<sequence length="67" mass="6740">MNRQLAWGIGTLVLGVICLVALGVSGAFQDPFGSGLQNRPVNSTAIGGSLLLTVAGGVTIARARSSE</sequence>
<evidence type="ECO:0000313" key="3">
    <source>
        <dbReference type="Proteomes" id="UP000199199"/>
    </source>
</evidence>
<feature type="transmembrane region" description="Helical" evidence="1">
    <location>
        <begin position="45"/>
        <end position="63"/>
    </location>
</feature>
<evidence type="ECO:0000313" key="2">
    <source>
        <dbReference type="EMBL" id="SFS96128.1"/>
    </source>
</evidence>
<name>A0A1I6U429_9EURY</name>
<keyword evidence="1" id="KW-1133">Transmembrane helix</keyword>
<keyword evidence="1" id="KW-0812">Transmembrane</keyword>
<keyword evidence="3" id="KW-1185">Reference proteome</keyword>
<protein>
    <submittedName>
        <fullName evidence="2">Uncharacterized protein</fullName>
    </submittedName>
</protein>
<dbReference type="AlphaFoldDB" id="A0A1I6U429"/>
<reference evidence="3" key="1">
    <citation type="submission" date="2016-10" db="EMBL/GenBank/DDBJ databases">
        <authorList>
            <person name="Varghese N."/>
            <person name="Submissions S."/>
        </authorList>
    </citation>
    <scope>NUCLEOTIDE SEQUENCE [LARGE SCALE GENOMIC DNA]</scope>
    <source>
        <strain evidence="3">DSM 22427</strain>
    </source>
</reference>
<gene>
    <name evidence="2" type="ORF">SAMN04488556_3528</name>
</gene>
<dbReference type="OrthoDB" id="351133at2157"/>
<keyword evidence="1" id="KW-0472">Membrane</keyword>